<dbReference type="Pfam" id="PF00387">
    <property type="entry name" value="PI-PLC-Y"/>
    <property type="match status" value="1"/>
</dbReference>
<dbReference type="InterPro" id="IPR001192">
    <property type="entry name" value="PI-PLC_fam"/>
</dbReference>
<keyword evidence="3 7" id="KW-0378">Hydrolase</keyword>
<evidence type="ECO:0000256" key="5">
    <source>
        <dbReference type="ARBA" id="ARBA00023098"/>
    </source>
</evidence>
<dbReference type="InterPro" id="IPR035892">
    <property type="entry name" value="C2_domain_sf"/>
</dbReference>
<feature type="domain" description="C2" evidence="9">
    <location>
        <begin position="341"/>
        <end position="469"/>
    </location>
</feature>
<name>A0A835W622_CHLIN</name>
<dbReference type="Proteomes" id="UP000650467">
    <property type="component" value="Unassembled WGS sequence"/>
</dbReference>
<protein>
    <recommendedName>
        <fullName evidence="2 7">Phosphoinositide phospholipase C</fullName>
        <ecNumber evidence="2 7">3.1.4.11</ecNumber>
    </recommendedName>
</protein>
<dbReference type="GO" id="GO:0016042">
    <property type="term" value="P:lipid catabolic process"/>
    <property type="evidence" value="ECO:0007669"/>
    <property type="project" value="UniProtKB-KW"/>
</dbReference>
<dbReference type="InterPro" id="IPR001711">
    <property type="entry name" value="PLipase_C_Pinositol-sp_Y"/>
</dbReference>
<dbReference type="PRINTS" id="PR00390">
    <property type="entry name" value="PHPHLIPASEC"/>
</dbReference>
<dbReference type="GO" id="GO:0048015">
    <property type="term" value="P:phosphatidylinositol-mediated signaling"/>
    <property type="evidence" value="ECO:0007669"/>
    <property type="project" value="TreeGrafter"/>
</dbReference>
<gene>
    <name evidence="11" type="ORF">HXX76_005220</name>
</gene>
<dbReference type="EC" id="3.1.4.11" evidence="2 7"/>
<dbReference type="InterPro" id="IPR000008">
    <property type="entry name" value="C2_dom"/>
</dbReference>
<dbReference type="SUPFAM" id="SSF51695">
    <property type="entry name" value="PLC-like phosphodiesterases"/>
    <property type="match status" value="1"/>
</dbReference>
<keyword evidence="12" id="KW-1185">Reference proteome</keyword>
<evidence type="ECO:0000256" key="4">
    <source>
        <dbReference type="ARBA" id="ARBA00022963"/>
    </source>
</evidence>
<evidence type="ECO:0000256" key="6">
    <source>
        <dbReference type="ARBA" id="ARBA00023224"/>
    </source>
</evidence>
<proteinExistence type="predicted"/>
<evidence type="ECO:0000313" key="11">
    <source>
        <dbReference type="EMBL" id="KAG2438673.1"/>
    </source>
</evidence>
<dbReference type="Gene3D" id="3.20.20.190">
    <property type="entry name" value="Phosphatidylinositol (PI) phosphodiesterase"/>
    <property type="match status" value="1"/>
</dbReference>
<dbReference type="SMART" id="SM00149">
    <property type="entry name" value="PLCYc"/>
    <property type="match status" value="1"/>
</dbReference>
<keyword evidence="5 7" id="KW-0443">Lipid metabolism</keyword>
<dbReference type="InterPro" id="IPR017946">
    <property type="entry name" value="PLC-like_Pdiesterase_TIM-brl"/>
</dbReference>
<evidence type="ECO:0000256" key="2">
    <source>
        <dbReference type="ARBA" id="ARBA00012368"/>
    </source>
</evidence>
<dbReference type="Pfam" id="PF00388">
    <property type="entry name" value="PI-PLC-X"/>
    <property type="match status" value="1"/>
</dbReference>
<dbReference type="PANTHER" id="PTHR10336:SF36">
    <property type="entry name" value="1-PHOSPHATIDYLINOSITOL 4,5-BISPHOSPHATE PHOSPHODIESTERASE BETA-4"/>
    <property type="match status" value="1"/>
</dbReference>
<evidence type="ECO:0000259" key="9">
    <source>
        <dbReference type="PROSITE" id="PS50004"/>
    </source>
</evidence>
<evidence type="ECO:0000256" key="8">
    <source>
        <dbReference type="SAM" id="MobiDB-lite"/>
    </source>
</evidence>
<dbReference type="GO" id="GO:0051209">
    <property type="term" value="P:release of sequestered calcium ion into cytosol"/>
    <property type="evidence" value="ECO:0007669"/>
    <property type="project" value="TreeGrafter"/>
</dbReference>
<keyword evidence="4 7" id="KW-0442">Lipid degradation</keyword>
<dbReference type="InterPro" id="IPR000909">
    <property type="entry name" value="PLipase_C_PInositol-sp_X_dom"/>
</dbReference>
<keyword evidence="6" id="KW-0807">Transducer</keyword>
<dbReference type="PROSITE" id="PS50004">
    <property type="entry name" value="C2"/>
    <property type="match status" value="1"/>
</dbReference>
<dbReference type="Gene3D" id="2.60.40.150">
    <property type="entry name" value="C2 domain"/>
    <property type="match status" value="1"/>
</dbReference>
<dbReference type="AlphaFoldDB" id="A0A835W622"/>
<comment type="catalytic activity">
    <reaction evidence="1 7">
        <text>a 1,2-diacyl-sn-glycero-3-phospho-(1D-myo-inositol-4,5-bisphosphate) + H2O = 1D-myo-inositol 1,4,5-trisphosphate + a 1,2-diacyl-sn-glycerol + H(+)</text>
        <dbReference type="Rhea" id="RHEA:33179"/>
        <dbReference type="ChEBI" id="CHEBI:15377"/>
        <dbReference type="ChEBI" id="CHEBI:15378"/>
        <dbReference type="ChEBI" id="CHEBI:17815"/>
        <dbReference type="ChEBI" id="CHEBI:58456"/>
        <dbReference type="ChEBI" id="CHEBI:203600"/>
        <dbReference type="EC" id="3.1.4.11"/>
    </reaction>
</comment>
<dbReference type="Pfam" id="PF00168">
    <property type="entry name" value="C2"/>
    <property type="match status" value="1"/>
</dbReference>
<dbReference type="EMBL" id="JAEHOC010000009">
    <property type="protein sequence ID" value="KAG2438673.1"/>
    <property type="molecule type" value="Genomic_DNA"/>
</dbReference>
<evidence type="ECO:0000313" key="12">
    <source>
        <dbReference type="Proteomes" id="UP000650467"/>
    </source>
</evidence>
<comment type="caution">
    <text evidence="11">The sequence shown here is derived from an EMBL/GenBank/DDBJ whole genome shotgun (WGS) entry which is preliminary data.</text>
</comment>
<feature type="compositionally biased region" description="Low complexity" evidence="8">
    <location>
        <begin position="237"/>
        <end position="248"/>
    </location>
</feature>
<dbReference type="PROSITE" id="PS50007">
    <property type="entry name" value="PIPLC_X_DOMAIN"/>
    <property type="match status" value="1"/>
</dbReference>
<accession>A0A835W622</accession>
<feature type="domain" description="PI-PLC Y-box" evidence="10">
    <location>
        <begin position="254"/>
        <end position="346"/>
    </location>
</feature>
<sequence length="501" mass="56138">MGNVFSCFESGHWDPHPEIVSAYTPARTDVYHDMKQPLSHYFVSSGHNSYLTGNQLTSASGTETIIACLKGACRVIELDVYNGPECKHGGTLTKAISFKECIEAIADYAFEASPYPVIITMENHANTENQGLMAQILREILGDKLYVPDPADPMEAWKSPEQLRHKVVCRTSLKANAHEEFKKLIYIKNSKFSGLTEMIKKDKVVSSSFEEMSLPKVKDLGADDEDEEKETQREMQKLQAQQAKSKAAGEQGNSADETPDDAVVGGEMVTGSIQELYTYTSKHLMRVYPAGWRITSGNYNPMTAWIRGASFAALNWQVWDKPLWCNTGKFMDNGRCGYVLKPDWMRNPPSELPARPGRKLLLHVHSAHMHQGKNVSVFKDDLFVKMEIYGMPTDRESKYTHTVNNSGRLHVDKEFDFVVRYPEMAILCVQLMDEDAGGAKTNHADADTLGYITLPLSTLKEGTFKLQLFRPSSGKPLPAHEAWIKVSLKWAAENPMYAGPK</sequence>
<feature type="region of interest" description="Disordered" evidence="8">
    <location>
        <begin position="216"/>
        <end position="264"/>
    </location>
</feature>
<evidence type="ECO:0000259" key="10">
    <source>
        <dbReference type="PROSITE" id="PS50008"/>
    </source>
</evidence>
<reference evidence="11" key="1">
    <citation type="journal article" date="2020" name="bioRxiv">
        <title>Comparative genomics of Chlamydomonas.</title>
        <authorList>
            <person name="Craig R.J."/>
            <person name="Hasan A.R."/>
            <person name="Ness R.W."/>
            <person name="Keightley P.D."/>
        </authorList>
    </citation>
    <scope>NUCLEOTIDE SEQUENCE</scope>
    <source>
        <strain evidence="11">SAG 7.73</strain>
    </source>
</reference>
<organism evidence="11 12">
    <name type="scientific">Chlamydomonas incerta</name>
    <dbReference type="NCBI Taxonomy" id="51695"/>
    <lineage>
        <taxon>Eukaryota</taxon>
        <taxon>Viridiplantae</taxon>
        <taxon>Chlorophyta</taxon>
        <taxon>core chlorophytes</taxon>
        <taxon>Chlorophyceae</taxon>
        <taxon>CS clade</taxon>
        <taxon>Chlamydomonadales</taxon>
        <taxon>Chlamydomonadaceae</taxon>
        <taxon>Chlamydomonas</taxon>
    </lineage>
</organism>
<dbReference type="SUPFAM" id="SSF49562">
    <property type="entry name" value="C2 domain (Calcium/lipid-binding domain, CaLB)"/>
    <property type="match status" value="1"/>
</dbReference>
<dbReference type="PANTHER" id="PTHR10336">
    <property type="entry name" value="PHOSPHOINOSITIDE-SPECIFIC PHOSPHOLIPASE C FAMILY PROTEIN"/>
    <property type="match status" value="1"/>
</dbReference>
<evidence type="ECO:0000256" key="3">
    <source>
        <dbReference type="ARBA" id="ARBA00022801"/>
    </source>
</evidence>
<evidence type="ECO:0000256" key="7">
    <source>
        <dbReference type="RuleBase" id="RU361133"/>
    </source>
</evidence>
<dbReference type="OrthoDB" id="269822at2759"/>
<dbReference type="PROSITE" id="PS50008">
    <property type="entry name" value="PIPLC_Y_DOMAIN"/>
    <property type="match status" value="1"/>
</dbReference>
<evidence type="ECO:0000256" key="1">
    <source>
        <dbReference type="ARBA" id="ARBA00001195"/>
    </source>
</evidence>
<dbReference type="GO" id="GO:0004435">
    <property type="term" value="F:phosphatidylinositol-4,5-bisphosphate phospholipase C activity"/>
    <property type="evidence" value="ECO:0007669"/>
    <property type="project" value="UniProtKB-EC"/>
</dbReference>
<dbReference type="SMART" id="SM00148">
    <property type="entry name" value="PLCXc"/>
    <property type="match status" value="1"/>
</dbReference>